<keyword evidence="7" id="KW-1185">Reference proteome</keyword>
<dbReference type="Pfam" id="PF01466">
    <property type="entry name" value="Skp1"/>
    <property type="match status" value="1"/>
</dbReference>
<dbReference type="SUPFAM" id="SSF54695">
    <property type="entry name" value="POZ domain"/>
    <property type="match status" value="1"/>
</dbReference>
<dbReference type="PANTHER" id="PTHR11165">
    <property type="entry name" value="SKP1"/>
    <property type="match status" value="1"/>
</dbReference>
<dbReference type="UniPathway" id="UPA00143"/>
<sequence length="175" mass="19739">MAADGDSMDRIVKIKSKDGQIFDVTLGTIKKSKLIMTMLEQLGDSTDAIPLPNVDGSTLKKVIEWLEHHKEEPEPAEEESDPLRMRISTDISEWDKTFFDVEQSVLQAYILAANYLSIKPLLDIGCKTVANMIKGKTTEQLRDLFGLEDDFTDEERAAIKREYAWADDEENQAAA</sequence>
<feature type="domain" description="SKP1 component POZ" evidence="5">
    <location>
        <begin position="11"/>
        <end position="70"/>
    </location>
</feature>
<dbReference type="SMART" id="SM00512">
    <property type="entry name" value="Skp1"/>
    <property type="match status" value="1"/>
</dbReference>
<protein>
    <recommendedName>
        <fullName evidence="3">Skp1-related protein</fullName>
    </recommendedName>
</protein>
<evidence type="ECO:0000259" key="5">
    <source>
        <dbReference type="Pfam" id="PF03931"/>
    </source>
</evidence>
<dbReference type="FunFam" id="3.30.710.10:FF:000026">
    <property type="entry name" value="E3 ubiquitin ligase complex SCF subunit"/>
    <property type="match status" value="1"/>
</dbReference>
<dbReference type="InterPro" id="IPR001232">
    <property type="entry name" value="SKP1-like"/>
</dbReference>
<dbReference type="EMBL" id="LIAE01006569">
    <property type="protein sequence ID" value="PAV87408.1"/>
    <property type="molecule type" value="Genomic_DNA"/>
</dbReference>
<evidence type="ECO:0000259" key="4">
    <source>
        <dbReference type="Pfam" id="PF01466"/>
    </source>
</evidence>
<gene>
    <name evidence="6" type="ORF">WR25_14213</name>
</gene>
<dbReference type="AlphaFoldDB" id="A0A2A2LMP4"/>
<accession>A0A2A2LMP4</accession>
<dbReference type="PIRSF" id="PIRSF028729">
    <property type="entry name" value="E3_ubiquit_lig_SCF_Skp"/>
    <property type="match status" value="1"/>
</dbReference>
<dbReference type="Proteomes" id="UP000218231">
    <property type="component" value="Unassembled WGS sequence"/>
</dbReference>
<dbReference type="InterPro" id="IPR011333">
    <property type="entry name" value="SKP1/BTB/POZ_sf"/>
</dbReference>
<evidence type="ECO:0000313" key="6">
    <source>
        <dbReference type="EMBL" id="PAV87408.1"/>
    </source>
</evidence>
<dbReference type="SUPFAM" id="SSF81382">
    <property type="entry name" value="Skp1 dimerisation domain-like"/>
    <property type="match status" value="1"/>
</dbReference>
<evidence type="ECO:0000256" key="2">
    <source>
        <dbReference type="ARBA" id="ARBA00022786"/>
    </source>
</evidence>
<keyword evidence="2 3" id="KW-0833">Ubl conjugation pathway</keyword>
<proteinExistence type="inferred from homology"/>
<evidence type="ECO:0000313" key="7">
    <source>
        <dbReference type="Proteomes" id="UP000218231"/>
    </source>
</evidence>
<evidence type="ECO:0000256" key="3">
    <source>
        <dbReference type="PIRNR" id="PIRNR028729"/>
    </source>
</evidence>
<organism evidence="6 7">
    <name type="scientific">Diploscapter pachys</name>
    <dbReference type="NCBI Taxonomy" id="2018661"/>
    <lineage>
        <taxon>Eukaryota</taxon>
        <taxon>Metazoa</taxon>
        <taxon>Ecdysozoa</taxon>
        <taxon>Nematoda</taxon>
        <taxon>Chromadorea</taxon>
        <taxon>Rhabditida</taxon>
        <taxon>Rhabditina</taxon>
        <taxon>Rhabditomorpha</taxon>
        <taxon>Rhabditoidea</taxon>
        <taxon>Rhabditidae</taxon>
        <taxon>Diploscapter</taxon>
    </lineage>
</organism>
<dbReference type="InterPro" id="IPR016072">
    <property type="entry name" value="Skp1_comp_dimer"/>
</dbReference>
<dbReference type="Gene3D" id="3.30.710.10">
    <property type="entry name" value="Potassium Channel Kv1.1, Chain A"/>
    <property type="match status" value="1"/>
</dbReference>
<reference evidence="6 7" key="1">
    <citation type="journal article" date="2017" name="Curr. Biol.">
        <title>Genome architecture and evolution of a unichromosomal asexual nematode.</title>
        <authorList>
            <person name="Fradin H."/>
            <person name="Zegar C."/>
            <person name="Gutwein M."/>
            <person name="Lucas J."/>
            <person name="Kovtun M."/>
            <person name="Corcoran D."/>
            <person name="Baugh L.R."/>
            <person name="Kiontke K."/>
            <person name="Gunsalus K."/>
            <person name="Fitch D.H."/>
            <person name="Piano F."/>
        </authorList>
    </citation>
    <scope>NUCLEOTIDE SEQUENCE [LARGE SCALE GENOMIC DNA]</scope>
    <source>
        <strain evidence="6">PF1309</strain>
    </source>
</reference>
<evidence type="ECO:0000256" key="1">
    <source>
        <dbReference type="ARBA" id="ARBA00009993"/>
    </source>
</evidence>
<dbReference type="InterPro" id="IPR016897">
    <property type="entry name" value="SKP1"/>
</dbReference>
<name>A0A2A2LMP4_9BILA</name>
<dbReference type="Pfam" id="PF03931">
    <property type="entry name" value="Skp1_POZ"/>
    <property type="match status" value="1"/>
</dbReference>
<dbReference type="GO" id="GO:0006511">
    <property type="term" value="P:ubiquitin-dependent protein catabolic process"/>
    <property type="evidence" value="ECO:0007669"/>
    <property type="project" value="InterPro"/>
</dbReference>
<dbReference type="InterPro" id="IPR036296">
    <property type="entry name" value="SKP1-like_dim_sf"/>
</dbReference>
<feature type="domain" description="SKP1 component dimerisation" evidence="4">
    <location>
        <begin position="119"/>
        <end position="166"/>
    </location>
</feature>
<dbReference type="CDD" id="cd18322">
    <property type="entry name" value="BTB_POZ_SKP1"/>
    <property type="match status" value="1"/>
</dbReference>
<dbReference type="STRING" id="2018661.A0A2A2LMP4"/>
<comment type="function">
    <text evidence="3">Probable essential component of SCF (SKP1-CUL1-F-box protein) E3 ubiquitin-protein ligase complexes, which mediate the ubiquitination and subsequent proteasomal degradation of target proteins. Regulates cell proliferation during embryonic and larval development.</text>
</comment>
<comment type="caution">
    <text evidence="6">The sequence shown here is derived from an EMBL/GenBank/DDBJ whole genome shotgun (WGS) entry which is preliminary data.</text>
</comment>
<dbReference type="OrthoDB" id="5786141at2759"/>
<comment type="pathway">
    <text evidence="3">Protein modification; protein ubiquitination.</text>
</comment>
<comment type="similarity">
    <text evidence="1 3">Belongs to the SKP1 family.</text>
</comment>
<dbReference type="InterPro" id="IPR016073">
    <property type="entry name" value="Skp1_comp_POZ"/>
</dbReference>
<dbReference type="GO" id="GO:0016567">
    <property type="term" value="P:protein ubiquitination"/>
    <property type="evidence" value="ECO:0007669"/>
    <property type="project" value="UniProtKB-UniPathway"/>
</dbReference>